<reference evidence="2" key="1">
    <citation type="submission" date="2016-10" db="EMBL/GenBank/DDBJ databases">
        <authorList>
            <person name="Varghese N."/>
            <person name="Submissions S."/>
        </authorList>
    </citation>
    <scope>NUCLEOTIDE SEQUENCE [LARGE SCALE GENOMIC DNA]</scope>
    <source>
        <strain evidence="2">Nm69</strain>
    </source>
</reference>
<dbReference type="STRING" id="52441.SAMN05216302_103131"/>
<gene>
    <name evidence="1" type="ORF">SAMN05216302_103131</name>
</gene>
<organism evidence="1 2">
    <name type="scientific">Nitrosomonas aestuarii</name>
    <dbReference type="NCBI Taxonomy" id="52441"/>
    <lineage>
        <taxon>Bacteria</taxon>
        <taxon>Pseudomonadati</taxon>
        <taxon>Pseudomonadota</taxon>
        <taxon>Betaproteobacteria</taxon>
        <taxon>Nitrosomonadales</taxon>
        <taxon>Nitrosomonadaceae</taxon>
        <taxon>Nitrosomonas</taxon>
    </lineage>
</organism>
<dbReference type="EMBL" id="FOSP01000031">
    <property type="protein sequence ID" value="SFL09967.1"/>
    <property type="molecule type" value="Genomic_DNA"/>
</dbReference>
<accession>A0A1I4EZG6</accession>
<proteinExistence type="predicted"/>
<dbReference type="AlphaFoldDB" id="A0A1I4EZG6"/>
<evidence type="ECO:0000313" key="1">
    <source>
        <dbReference type="EMBL" id="SFL09967.1"/>
    </source>
</evidence>
<name>A0A1I4EZG6_9PROT</name>
<protein>
    <submittedName>
        <fullName evidence="1">Uncharacterized protein</fullName>
    </submittedName>
</protein>
<evidence type="ECO:0000313" key="2">
    <source>
        <dbReference type="Proteomes" id="UP000199533"/>
    </source>
</evidence>
<keyword evidence="2" id="KW-1185">Reference proteome</keyword>
<sequence>MRRVNLLRAKKSKKMTMELRHKEKSWKFLGLRGVLSWFNAGKRDADSQRNSRYADTISTRPATCHSILVIQQIRCKYQLINAAIKFTLNKNI</sequence>
<dbReference type="Proteomes" id="UP000199533">
    <property type="component" value="Unassembled WGS sequence"/>
</dbReference>